<dbReference type="AlphaFoldDB" id="A0A1G2K4C1"/>
<reference evidence="1 2" key="1">
    <citation type="journal article" date="2016" name="Nat. Commun.">
        <title>Thousands of microbial genomes shed light on interconnected biogeochemical processes in an aquifer system.</title>
        <authorList>
            <person name="Anantharaman K."/>
            <person name="Brown C.T."/>
            <person name="Hug L.A."/>
            <person name="Sharon I."/>
            <person name="Castelle C.J."/>
            <person name="Probst A.J."/>
            <person name="Thomas B.C."/>
            <person name="Singh A."/>
            <person name="Wilkins M.J."/>
            <person name="Karaoz U."/>
            <person name="Brodie E.L."/>
            <person name="Williams K.H."/>
            <person name="Hubbard S.S."/>
            <person name="Banfield J.F."/>
        </authorList>
    </citation>
    <scope>NUCLEOTIDE SEQUENCE [LARGE SCALE GENOMIC DNA]</scope>
</reference>
<gene>
    <name evidence="1" type="ORF">A2633_05600</name>
</gene>
<dbReference type="EMBL" id="MHQC01000039">
    <property type="protein sequence ID" value="OGZ94256.1"/>
    <property type="molecule type" value="Genomic_DNA"/>
</dbReference>
<name>A0A1G2K4C1_9BACT</name>
<evidence type="ECO:0000313" key="1">
    <source>
        <dbReference type="EMBL" id="OGZ94256.1"/>
    </source>
</evidence>
<organism evidence="1 2">
    <name type="scientific">Candidatus Sungbacteria bacterium RIFCSPHIGHO2_01_FULL_47_32</name>
    <dbReference type="NCBI Taxonomy" id="1802264"/>
    <lineage>
        <taxon>Bacteria</taxon>
        <taxon>Candidatus Sungiibacteriota</taxon>
    </lineage>
</organism>
<evidence type="ECO:0000313" key="2">
    <source>
        <dbReference type="Proteomes" id="UP000177152"/>
    </source>
</evidence>
<comment type="caution">
    <text evidence="1">The sequence shown here is derived from an EMBL/GenBank/DDBJ whole genome shotgun (WGS) entry which is preliminary data.</text>
</comment>
<sequence>MDSDTDKKIISAFLKGSVLGLAEEGTSAEYIQTQISHIFLYSHTVYKLYRRDNENFNALFADLSGEKRADFYKEDFFYNHYFNPAVYKKLVGVLVHDNEVILTEASAGLDWAIEMARIDAAENLTALLIHGSLKEDDFRSIGYQMTKTLAEFPRKSDTKNNWYAIMKANFEDNESFVYLADPLIKKDDTRKVLEVLKNYFENGKERFVNMTGEQLICAIDNHSDNVFYNGGEVSFIDVYLPKENWRMIDPFYAVCRLSADVLVLGGNTYAEALISGYEDYYGNDKTSRSIQLFYQLDGALIKAAYLYIIGKDSGKRLNEAEKYWQFIMSSISELK</sequence>
<accession>A0A1G2K4C1</accession>
<proteinExistence type="predicted"/>
<dbReference type="InterPro" id="IPR011009">
    <property type="entry name" value="Kinase-like_dom_sf"/>
</dbReference>
<protein>
    <recommendedName>
        <fullName evidence="3">Aminoglycoside phosphotransferase domain-containing protein</fullName>
    </recommendedName>
</protein>
<evidence type="ECO:0008006" key="3">
    <source>
        <dbReference type="Google" id="ProtNLM"/>
    </source>
</evidence>
<dbReference type="Proteomes" id="UP000177152">
    <property type="component" value="Unassembled WGS sequence"/>
</dbReference>
<dbReference type="SUPFAM" id="SSF56112">
    <property type="entry name" value="Protein kinase-like (PK-like)"/>
    <property type="match status" value="1"/>
</dbReference>